<reference evidence="2" key="1">
    <citation type="submission" date="2018-02" db="EMBL/GenBank/DDBJ databases">
        <title>Rhizophora mucronata_Transcriptome.</title>
        <authorList>
            <person name="Meera S.P."/>
            <person name="Sreeshan A."/>
            <person name="Augustine A."/>
        </authorList>
    </citation>
    <scope>NUCLEOTIDE SEQUENCE</scope>
    <source>
        <tissue evidence="2">Leaf</tissue>
    </source>
</reference>
<keyword evidence="1" id="KW-0472">Membrane</keyword>
<accession>A0A2P2N4G5</accession>
<keyword evidence="1" id="KW-0812">Transmembrane</keyword>
<dbReference type="AlphaFoldDB" id="A0A2P2N4G5"/>
<proteinExistence type="predicted"/>
<organism evidence="2">
    <name type="scientific">Rhizophora mucronata</name>
    <name type="common">Asiatic mangrove</name>
    <dbReference type="NCBI Taxonomy" id="61149"/>
    <lineage>
        <taxon>Eukaryota</taxon>
        <taxon>Viridiplantae</taxon>
        <taxon>Streptophyta</taxon>
        <taxon>Embryophyta</taxon>
        <taxon>Tracheophyta</taxon>
        <taxon>Spermatophyta</taxon>
        <taxon>Magnoliopsida</taxon>
        <taxon>eudicotyledons</taxon>
        <taxon>Gunneridae</taxon>
        <taxon>Pentapetalae</taxon>
        <taxon>rosids</taxon>
        <taxon>fabids</taxon>
        <taxon>Malpighiales</taxon>
        <taxon>Rhizophoraceae</taxon>
        <taxon>Rhizophora</taxon>
    </lineage>
</organism>
<sequence>MIMLSDEASDAFWRFEFLMGRLVLLLDHFPLLFSLCIGMQSRLISLRFHILCLSNGL</sequence>
<feature type="transmembrane region" description="Helical" evidence="1">
    <location>
        <begin position="20"/>
        <end position="39"/>
    </location>
</feature>
<keyword evidence="1" id="KW-1133">Transmembrane helix</keyword>
<name>A0A2P2N4G5_RHIMU</name>
<evidence type="ECO:0000256" key="1">
    <source>
        <dbReference type="SAM" id="Phobius"/>
    </source>
</evidence>
<protein>
    <submittedName>
        <fullName evidence="2">Uncharacterized protein</fullName>
    </submittedName>
</protein>
<dbReference type="EMBL" id="GGEC01056917">
    <property type="protein sequence ID" value="MBX37401.1"/>
    <property type="molecule type" value="Transcribed_RNA"/>
</dbReference>
<evidence type="ECO:0000313" key="2">
    <source>
        <dbReference type="EMBL" id="MBX37401.1"/>
    </source>
</evidence>